<feature type="region of interest" description="Disordered" evidence="13">
    <location>
        <begin position="26"/>
        <end position="97"/>
    </location>
</feature>
<gene>
    <name evidence="16" type="ORF">PHATRDRAFT_47826</name>
</gene>
<keyword evidence="8" id="KW-0479">Metal-binding</keyword>
<dbReference type="RefSeq" id="XP_002182338.1">
    <property type="nucleotide sequence ID" value="XM_002182302.1"/>
</dbReference>
<dbReference type="EMBL" id="CM000617">
    <property type="protein sequence ID" value="EEC46239.1"/>
    <property type="molecule type" value="Genomic_DNA"/>
</dbReference>
<dbReference type="GO" id="GO:0006397">
    <property type="term" value="P:mRNA processing"/>
    <property type="evidence" value="ECO:0007669"/>
    <property type="project" value="UniProtKB-KW"/>
</dbReference>
<dbReference type="GO" id="GO:0046872">
    <property type="term" value="F:metal ion binding"/>
    <property type="evidence" value="ECO:0007669"/>
    <property type="project" value="UniProtKB-KW"/>
</dbReference>
<feature type="domain" description="Poly(A) polymerase central" evidence="14">
    <location>
        <begin position="350"/>
        <end position="495"/>
    </location>
</feature>
<keyword evidence="12" id="KW-0539">Nucleus</keyword>
<evidence type="ECO:0000259" key="15">
    <source>
        <dbReference type="Pfam" id="PF20750"/>
    </source>
</evidence>
<evidence type="ECO:0000256" key="13">
    <source>
        <dbReference type="SAM" id="MobiDB-lite"/>
    </source>
</evidence>
<dbReference type="OrthoDB" id="412748at2759"/>
<reference evidence="17" key="2">
    <citation type="submission" date="2008-08" db="EMBL/GenBank/DDBJ databases">
        <authorList>
            <consortium name="Diatom Consortium"/>
            <person name="Grigoriev I."/>
            <person name="Grimwood J."/>
            <person name="Kuo A."/>
            <person name="Otillar R.P."/>
            <person name="Salamov A."/>
            <person name="Detter J.C."/>
            <person name="Lindquist E."/>
            <person name="Shapiro H."/>
            <person name="Lucas S."/>
            <person name="Glavina del Rio T."/>
            <person name="Pitluck S."/>
            <person name="Rokhsar D."/>
            <person name="Bowler C."/>
        </authorList>
    </citation>
    <scope>GENOME REANNOTATION</scope>
    <source>
        <strain evidence="17">CCAP 1055/1</strain>
    </source>
</reference>
<dbReference type="Gene3D" id="3.30.460.10">
    <property type="entry name" value="Beta Polymerase, domain 2"/>
    <property type="match status" value="1"/>
</dbReference>
<dbReference type="eggNOG" id="KOG2245">
    <property type="taxonomic scope" value="Eukaryota"/>
</dbReference>
<dbReference type="GeneID" id="7202969"/>
<dbReference type="GO" id="GO:0003723">
    <property type="term" value="F:RNA binding"/>
    <property type="evidence" value="ECO:0007669"/>
    <property type="project" value="InterPro"/>
</dbReference>
<evidence type="ECO:0000256" key="1">
    <source>
        <dbReference type="ARBA" id="ARBA00001936"/>
    </source>
</evidence>
<evidence type="ECO:0000256" key="4">
    <source>
        <dbReference type="ARBA" id="ARBA00010912"/>
    </source>
</evidence>
<dbReference type="Pfam" id="PF04928">
    <property type="entry name" value="PAP_central"/>
    <property type="match status" value="1"/>
</dbReference>
<keyword evidence="10" id="KW-0067">ATP-binding</keyword>
<dbReference type="Proteomes" id="UP000000759">
    <property type="component" value="Chromosome 15"/>
</dbReference>
<reference evidence="16 17" key="1">
    <citation type="journal article" date="2008" name="Nature">
        <title>The Phaeodactylum genome reveals the evolutionary history of diatom genomes.</title>
        <authorList>
            <person name="Bowler C."/>
            <person name="Allen A.E."/>
            <person name="Badger J.H."/>
            <person name="Grimwood J."/>
            <person name="Jabbari K."/>
            <person name="Kuo A."/>
            <person name="Maheswari U."/>
            <person name="Martens C."/>
            <person name="Maumus F."/>
            <person name="Otillar R.P."/>
            <person name="Rayko E."/>
            <person name="Salamov A."/>
            <person name="Vandepoele K."/>
            <person name="Beszteri B."/>
            <person name="Gruber A."/>
            <person name="Heijde M."/>
            <person name="Katinka M."/>
            <person name="Mock T."/>
            <person name="Valentin K."/>
            <person name="Verret F."/>
            <person name="Berges J.A."/>
            <person name="Brownlee C."/>
            <person name="Cadoret J.P."/>
            <person name="Chiovitti A."/>
            <person name="Choi C.J."/>
            <person name="Coesel S."/>
            <person name="De Martino A."/>
            <person name="Detter J.C."/>
            <person name="Durkin C."/>
            <person name="Falciatore A."/>
            <person name="Fournet J."/>
            <person name="Haruta M."/>
            <person name="Huysman M.J."/>
            <person name="Jenkins B.D."/>
            <person name="Jiroutova K."/>
            <person name="Jorgensen R.E."/>
            <person name="Joubert Y."/>
            <person name="Kaplan A."/>
            <person name="Kroger N."/>
            <person name="Kroth P.G."/>
            <person name="La Roche J."/>
            <person name="Lindquist E."/>
            <person name="Lommer M."/>
            <person name="Martin-Jezequel V."/>
            <person name="Lopez P.J."/>
            <person name="Lucas S."/>
            <person name="Mangogna M."/>
            <person name="McGinnis K."/>
            <person name="Medlin L.K."/>
            <person name="Montsant A."/>
            <person name="Oudot-Le Secq M.P."/>
            <person name="Napoli C."/>
            <person name="Obornik M."/>
            <person name="Parker M.S."/>
            <person name="Petit J.L."/>
            <person name="Porcel B.M."/>
            <person name="Poulsen N."/>
            <person name="Robison M."/>
            <person name="Rychlewski L."/>
            <person name="Rynearson T.A."/>
            <person name="Schmutz J."/>
            <person name="Shapiro H."/>
            <person name="Siaut M."/>
            <person name="Stanley M."/>
            <person name="Sussman M.R."/>
            <person name="Taylor A.R."/>
            <person name="Vardi A."/>
            <person name="von Dassow P."/>
            <person name="Vyverman W."/>
            <person name="Willis A."/>
            <person name="Wyrwicz L.S."/>
            <person name="Rokhsar D.S."/>
            <person name="Weissenbach J."/>
            <person name="Armbrust E.V."/>
            <person name="Green B.R."/>
            <person name="Van de Peer Y."/>
            <person name="Grigoriev I.V."/>
        </authorList>
    </citation>
    <scope>NUCLEOTIDE SEQUENCE [LARGE SCALE GENOMIC DNA]</scope>
    <source>
        <strain evidence="16 17">CCAP 1055/1</strain>
    </source>
</reference>
<evidence type="ECO:0000313" key="16">
    <source>
        <dbReference type="EMBL" id="EEC46239.1"/>
    </source>
</evidence>
<dbReference type="Gene3D" id="3.30.70.590">
    <property type="entry name" value="Poly(A) polymerase predicted RNA binding domain"/>
    <property type="match status" value="1"/>
</dbReference>
<keyword evidence="17" id="KW-1185">Reference proteome</keyword>
<evidence type="ECO:0000256" key="3">
    <source>
        <dbReference type="ARBA" id="ARBA00004123"/>
    </source>
</evidence>
<dbReference type="CDD" id="cd05402">
    <property type="entry name" value="NT_PAP_TUTase"/>
    <property type="match status" value="1"/>
</dbReference>
<feature type="compositionally biased region" description="Low complexity" evidence="13">
    <location>
        <begin position="32"/>
        <end position="57"/>
    </location>
</feature>
<accession>B7G519</accession>
<proteinExistence type="inferred from homology"/>
<dbReference type="InParanoid" id="B7G519"/>
<dbReference type="EC" id="2.7.7.19" evidence="5"/>
<evidence type="ECO:0000256" key="12">
    <source>
        <dbReference type="ARBA" id="ARBA00023242"/>
    </source>
</evidence>
<dbReference type="AlphaFoldDB" id="B7G519"/>
<dbReference type="GO" id="GO:0005634">
    <property type="term" value="C:nucleus"/>
    <property type="evidence" value="ECO:0007669"/>
    <property type="project" value="UniProtKB-SubCell"/>
</dbReference>
<dbReference type="Pfam" id="PF20750">
    <property type="entry name" value="PAP_NTPase"/>
    <property type="match status" value="1"/>
</dbReference>
<evidence type="ECO:0000256" key="9">
    <source>
        <dbReference type="ARBA" id="ARBA00022741"/>
    </source>
</evidence>
<dbReference type="SUPFAM" id="SSF81631">
    <property type="entry name" value="PAP/OAS1 substrate-binding domain"/>
    <property type="match status" value="1"/>
</dbReference>
<feature type="domain" description="Poly(A) polymerase nucleotidyltransferase" evidence="15">
    <location>
        <begin position="115"/>
        <end position="245"/>
    </location>
</feature>
<dbReference type="PANTHER" id="PTHR10682:SF10">
    <property type="entry name" value="POLYNUCLEOTIDE ADENYLYLTRANSFERASE"/>
    <property type="match status" value="1"/>
</dbReference>
<organism evidence="16 17">
    <name type="scientific">Phaeodactylum tricornutum (strain CCAP 1055/1)</name>
    <dbReference type="NCBI Taxonomy" id="556484"/>
    <lineage>
        <taxon>Eukaryota</taxon>
        <taxon>Sar</taxon>
        <taxon>Stramenopiles</taxon>
        <taxon>Ochrophyta</taxon>
        <taxon>Bacillariophyta</taxon>
        <taxon>Bacillariophyceae</taxon>
        <taxon>Bacillariophycidae</taxon>
        <taxon>Naviculales</taxon>
        <taxon>Phaeodactylaceae</taxon>
        <taxon>Phaeodactylum</taxon>
    </lineage>
</organism>
<dbReference type="InterPro" id="IPR048840">
    <property type="entry name" value="PolA_pol_NTPase"/>
</dbReference>
<dbReference type="GO" id="GO:1990817">
    <property type="term" value="F:poly(A) RNA polymerase activity"/>
    <property type="evidence" value="ECO:0007669"/>
    <property type="project" value="UniProtKB-EC"/>
</dbReference>
<dbReference type="HOGENOM" id="CLU_360367_0_0_1"/>
<keyword evidence="6" id="KW-0507">mRNA processing</keyword>
<dbReference type="KEGG" id="pti:PHATRDRAFT_47826"/>
<dbReference type="PaxDb" id="2850-Phatr47826"/>
<evidence type="ECO:0000259" key="14">
    <source>
        <dbReference type="Pfam" id="PF04928"/>
    </source>
</evidence>
<feature type="compositionally biased region" description="Low complexity" evidence="13">
    <location>
        <begin position="78"/>
        <end position="94"/>
    </location>
</feature>
<dbReference type="SUPFAM" id="SSF55003">
    <property type="entry name" value="PAP/Archaeal CCA-adding enzyme, C-terminal domain"/>
    <property type="match status" value="1"/>
</dbReference>
<dbReference type="InterPro" id="IPR011068">
    <property type="entry name" value="NuclTrfase_I-like_C"/>
</dbReference>
<evidence type="ECO:0000256" key="8">
    <source>
        <dbReference type="ARBA" id="ARBA00022723"/>
    </source>
</evidence>
<dbReference type="InterPro" id="IPR007012">
    <property type="entry name" value="PolA_pol_cen_dom"/>
</dbReference>
<dbReference type="STRING" id="556484.B7G519"/>
<evidence type="ECO:0000256" key="11">
    <source>
        <dbReference type="ARBA" id="ARBA00022842"/>
    </source>
</evidence>
<evidence type="ECO:0000256" key="7">
    <source>
        <dbReference type="ARBA" id="ARBA00022679"/>
    </source>
</evidence>
<dbReference type="Gene3D" id="1.10.1410.10">
    <property type="match status" value="1"/>
</dbReference>
<evidence type="ECO:0000256" key="2">
    <source>
        <dbReference type="ARBA" id="ARBA00001946"/>
    </source>
</evidence>
<dbReference type="InterPro" id="IPR043519">
    <property type="entry name" value="NT_sf"/>
</dbReference>
<dbReference type="GO" id="GO:0005524">
    <property type="term" value="F:ATP binding"/>
    <property type="evidence" value="ECO:0007669"/>
    <property type="project" value="UniProtKB-KW"/>
</dbReference>
<keyword evidence="11" id="KW-0460">Magnesium</keyword>
<feature type="compositionally biased region" description="Basic residues" evidence="13">
    <location>
        <begin position="58"/>
        <end position="71"/>
    </location>
</feature>
<name>B7G519_PHATC</name>
<keyword evidence="7" id="KW-0808">Transferase</keyword>
<feature type="region of interest" description="Disordered" evidence="13">
    <location>
        <begin position="697"/>
        <end position="732"/>
    </location>
</feature>
<comment type="similarity">
    <text evidence="4">Belongs to the poly(A) polymerase family.</text>
</comment>
<comment type="cofactor">
    <cofactor evidence="2">
        <name>Mg(2+)</name>
        <dbReference type="ChEBI" id="CHEBI:18420"/>
    </cofactor>
</comment>
<dbReference type="SUPFAM" id="SSF81301">
    <property type="entry name" value="Nucleotidyltransferase"/>
    <property type="match status" value="1"/>
</dbReference>
<evidence type="ECO:0000313" key="17">
    <source>
        <dbReference type="Proteomes" id="UP000000759"/>
    </source>
</evidence>
<protein>
    <recommendedName>
        <fullName evidence="5">polynucleotide adenylyltransferase</fullName>
        <ecNumber evidence="5">2.7.7.19</ecNumber>
    </recommendedName>
</protein>
<keyword evidence="9" id="KW-0547">Nucleotide-binding</keyword>
<dbReference type="GO" id="GO:0031123">
    <property type="term" value="P:RNA 3'-end processing"/>
    <property type="evidence" value="ECO:0007669"/>
    <property type="project" value="InterPro"/>
</dbReference>
<comment type="subcellular location">
    <subcellularLocation>
        <location evidence="3">Nucleus</location>
    </subcellularLocation>
</comment>
<comment type="cofactor">
    <cofactor evidence="1">
        <name>Mn(2+)</name>
        <dbReference type="ChEBI" id="CHEBI:29035"/>
    </cofactor>
</comment>
<evidence type="ECO:0000256" key="10">
    <source>
        <dbReference type="ARBA" id="ARBA00022840"/>
    </source>
</evidence>
<dbReference type="PANTHER" id="PTHR10682">
    <property type="entry name" value="POLY A POLYMERASE"/>
    <property type="match status" value="1"/>
</dbReference>
<evidence type="ECO:0000256" key="5">
    <source>
        <dbReference type="ARBA" id="ARBA00012388"/>
    </source>
</evidence>
<sequence>MTGSYSPSVTSPASVAGTGSPIHAAMSIPNTSCNSSVGSSQHSSTSEDGNNSRTSSRASHRSRRRRNRRLALQKTTQGEESSSGSLLQQQQQELHNGVESARFRQIWKDSFPAHPQEERVRRDAMDDLTRLLAQWAGTLAASVMTSTSGMSRDQLSVYPTIVPFGSYRLGVHRPGSSDLDVLVIAPPHCSRNEFFTSFVELLSTPANGSQNTFTQIHAIPTAYTPVLKCQYASSLPMDMLFVSVADPTKLIAWRQQSSMKADSRMTLPQHLPPWQPGVDAEAGAGGSIYPKFEEPHTNEQASTTTTTALYYRIDDSDLCDQDPAGVRSLNGARVTQTLLDLVIPVGLERFQMVLLMVKAWARAQGVYSNVLGFWGGVNWAILVAYVCRAYPESSIADTVQLFFETFANWKWPTPVSLIDLNDASITTPPPGAAVLPSWNPAIHIRDGLHVCPILTPAYPVMNSSYNVALPQLRRMTEALQYTAHKIARWVDRSHTTYNRGVPVRRKIPWHRLWSLNAGWVFRHQHYVHATIRAPQGEAFVTWFRLVESRLRVLISSLETPDSHAWPHGRFFYRNVPIAPYDELNGLREAHFFIGLRFASHVDTADVRTLTLDFLRQVNGWIGRDSSMDLSLGHVTLPNLPRFVLDEIAQEDQQQQLLQHQTPVIRKKYHETSPAALTQNETAVPSKENESPVLNAATAASVSTPGPPPLRDLVSPAKKGRFGSISTDGDAATEASFEDEYAAEDAYDTRALLAEATSTAPVTQHSTCTLQEGLEHWS</sequence>
<evidence type="ECO:0000256" key="6">
    <source>
        <dbReference type="ARBA" id="ARBA00022664"/>
    </source>
</evidence>